<name>A0AAD7PWC8_QUISA</name>
<dbReference type="GO" id="GO:0016405">
    <property type="term" value="F:CoA-ligase activity"/>
    <property type="evidence" value="ECO:0007669"/>
    <property type="project" value="TreeGrafter"/>
</dbReference>
<evidence type="ECO:0000259" key="3">
    <source>
        <dbReference type="Pfam" id="PF00501"/>
    </source>
</evidence>
<comment type="similarity">
    <text evidence="1">Belongs to the ATP-dependent AMP-binding enzyme family.</text>
</comment>
<dbReference type="AlphaFoldDB" id="A0AAD7PWC8"/>
<keyword evidence="2 5" id="KW-0436">Ligase</keyword>
<feature type="domain" description="AMP-dependent synthetase/ligase" evidence="3">
    <location>
        <begin position="57"/>
        <end position="401"/>
    </location>
</feature>
<dbReference type="InterPro" id="IPR025110">
    <property type="entry name" value="AMP-bd_C"/>
</dbReference>
<dbReference type="FunFam" id="3.30.300.30:FF:000007">
    <property type="entry name" value="4-coumarate--CoA ligase 2"/>
    <property type="match status" value="1"/>
</dbReference>
<dbReference type="KEGG" id="qsa:O6P43_008832"/>
<dbReference type="PROSITE" id="PS00455">
    <property type="entry name" value="AMP_BINDING"/>
    <property type="match status" value="1"/>
</dbReference>
<dbReference type="PANTHER" id="PTHR24096:SF160">
    <property type="entry name" value="4-COUMARATE--COA LIGASE-LIKE 9"/>
    <property type="match status" value="1"/>
</dbReference>
<dbReference type="SUPFAM" id="SSF56801">
    <property type="entry name" value="Acetyl-CoA synthetase-like"/>
    <property type="match status" value="1"/>
</dbReference>
<sequence length="546" mass="59800">MDQTCPSSNPIDPNSGFNSITRIFHSLRHPPIHLPPYDTPLSAADYAFSLQRNSLWSNSVALINSATAQRVLYSEFIYQTKTLATNLRSAIGLYKGDTAFLLSPNLSQVPILYFALLSIGVVISPANPISTEFEISRLIKLCKPVIAFATSLTVHKLPKLRYQNILLDSPEFDSLTTTANSCVERGEVNQGDLAAIMYSSGTTGKIKGVMLTHRNLIAITASYHSQRAEREQPAVVLSPVPYFHVIGFFYSVKSVGLNETVVVMERFGFTKMLRAVEEFRVTNLGVVPPLVVALVKNDSDGYDLRTLEGVACGGAPLGKDVIAAFTHRFPKVLVTQGYGLTETSGPVSRTIGDEEVCQRGSVGKLEGGLEAKIVDPDTDDVLPPGKQGELWIRGPPIMKGYVGDPEATSATLSKDGWLRTGDLCYIDNRGFLYIVDRLKELIKYKGYQVPPAELEQLLQSHPEILDAAVIPYPSEEAGQVPVAFVVRQPQSCIGEAEVMDFVSKQVAPYKKIRRVAFVSSIPKNAAGKILRRELREVVLPSSSSRL</sequence>
<evidence type="ECO:0000313" key="6">
    <source>
        <dbReference type="Proteomes" id="UP001163823"/>
    </source>
</evidence>
<proteinExistence type="inferred from homology"/>
<protein>
    <submittedName>
        <fullName evidence="5">4-coumarate CoA ligase</fullName>
    </submittedName>
</protein>
<dbReference type="EMBL" id="JARAOO010000004">
    <property type="protein sequence ID" value="KAJ7970691.1"/>
    <property type="molecule type" value="Genomic_DNA"/>
</dbReference>
<feature type="domain" description="AMP-binding enzyme C-terminal" evidence="4">
    <location>
        <begin position="453"/>
        <end position="528"/>
    </location>
</feature>
<evidence type="ECO:0000259" key="4">
    <source>
        <dbReference type="Pfam" id="PF13193"/>
    </source>
</evidence>
<evidence type="ECO:0000256" key="2">
    <source>
        <dbReference type="ARBA" id="ARBA00022598"/>
    </source>
</evidence>
<organism evidence="5 6">
    <name type="scientific">Quillaja saponaria</name>
    <name type="common">Soap bark tree</name>
    <dbReference type="NCBI Taxonomy" id="32244"/>
    <lineage>
        <taxon>Eukaryota</taxon>
        <taxon>Viridiplantae</taxon>
        <taxon>Streptophyta</taxon>
        <taxon>Embryophyta</taxon>
        <taxon>Tracheophyta</taxon>
        <taxon>Spermatophyta</taxon>
        <taxon>Magnoliopsida</taxon>
        <taxon>eudicotyledons</taxon>
        <taxon>Gunneridae</taxon>
        <taxon>Pentapetalae</taxon>
        <taxon>rosids</taxon>
        <taxon>fabids</taxon>
        <taxon>Fabales</taxon>
        <taxon>Quillajaceae</taxon>
        <taxon>Quillaja</taxon>
    </lineage>
</organism>
<evidence type="ECO:0000313" key="5">
    <source>
        <dbReference type="EMBL" id="KAJ7970691.1"/>
    </source>
</evidence>
<comment type="caution">
    <text evidence="5">The sequence shown here is derived from an EMBL/GenBank/DDBJ whole genome shotgun (WGS) entry which is preliminary data.</text>
</comment>
<dbReference type="Pfam" id="PF13193">
    <property type="entry name" value="AMP-binding_C"/>
    <property type="match status" value="1"/>
</dbReference>
<dbReference type="InterPro" id="IPR020845">
    <property type="entry name" value="AMP-binding_CS"/>
</dbReference>
<keyword evidence="6" id="KW-1185">Reference proteome</keyword>
<dbReference type="InterPro" id="IPR000873">
    <property type="entry name" value="AMP-dep_synth/lig_dom"/>
</dbReference>
<dbReference type="Pfam" id="PF00501">
    <property type="entry name" value="AMP-binding"/>
    <property type="match status" value="1"/>
</dbReference>
<dbReference type="InterPro" id="IPR042099">
    <property type="entry name" value="ANL_N_sf"/>
</dbReference>
<dbReference type="Proteomes" id="UP001163823">
    <property type="component" value="Chromosome 4"/>
</dbReference>
<dbReference type="InterPro" id="IPR045851">
    <property type="entry name" value="AMP-bd_C_sf"/>
</dbReference>
<gene>
    <name evidence="5" type="ORF">O6P43_008832</name>
</gene>
<dbReference type="CDD" id="cd05904">
    <property type="entry name" value="4CL"/>
    <property type="match status" value="1"/>
</dbReference>
<accession>A0AAD7PWC8</accession>
<dbReference type="Gene3D" id="3.40.50.12780">
    <property type="entry name" value="N-terminal domain of ligase-like"/>
    <property type="match status" value="1"/>
</dbReference>
<dbReference type="PANTHER" id="PTHR24096">
    <property type="entry name" value="LONG-CHAIN-FATTY-ACID--COA LIGASE"/>
    <property type="match status" value="1"/>
</dbReference>
<reference evidence="5" key="1">
    <citation type="journal article" date="2023" name="Science">
        <title>Elucidation of the pathway for biosynthesis of saponin adjuvants from the soapbark tree.</title>
        <authorList>
            <person name="Reed J."/>
            <person name="Orme A."/>
            <person name="El-Demerdash A."/>
            <person name="Owen C."/>
            <person name="Martin L.B.B."/>
            <person name="Misra R.C."/>
            <person name="Kikuchi S."/>
            <person name="Rejzek M."/>
            <person name="Martin A.C."/>
            <person name="Harkess A."/>
            <person name="Leebens-Mack J."/>
            <person name="Louveau T."/>
            <person name="Stephenson M.J."/>
            <person name="Osbourn A."/>
        </authorList>
    </citation>
    <scope>NUCLEOTIDE SEQUENCE</scope>
    <source>
        <strain evidence="5">S10</strain>
    </source>
</reference>
<evidence type="ECO:0000256" key="1">
    <source>
        <dbReference type="ARBA" id="ARBA00006432"/>
    </source>
</evidence>
<dbReference type="Gene3D" id="3.30.300.30">
    <property type="match status" value="1"/>
</dbReference>